<name>A0AA40EVU0_9PEZI</name>
<evidence type="ECO:0000313" key="3">
    <source>
        <dbReference type="Proteomes" id="UP001172155"/>
    </source>
</evidence>
<accession>A0AA40EVU0</accession>
<dbReference type="Proteomes" id="UP001172155">
    <property type="component" value="Unassembled WGS sequence"/>
</dbReference>
<feature type="region of interest" description="Disordered" evidence="1">
    <location>
        <begin position="1"/>
        <end position="24"/>
    </location>
</feature>
<comment type="caution">
    <text evidence="2">The sequence shown here is derived from an EMBL/GenBank/DDBJ whole genome shotgun (WGS) entry which is preliminary data.</text>
</comment>
<dbReference type="AlphaFoldDB" id="A0AA40EVU0"/>
<evidence type="ECO:0000313" key="2">
    <source>
        <dbReference type="EMBL" id="KAK0746435.1"/>
    </source>
</evidence>
<dbReference type="EMBL" id="JAUKUD010000004">
    <property type="protein sequence ID" value="KAK0746435.1"/>
    <property type="molecule type" value="Genomic_DNA"/>
</dbReference>
<reference evidence="2" key="1">
    <citation type="submission" date="2023-06" db="EMBL/GenBank/DDBJ databases">
        <title>Genome-scale phylogeny and comparative genomics of the fungal order Sordariales.</title>
        <authorList>
            <consortium name="Lawrence Berkeley National Laboratory"/>
            <person name="Hensen N."/>
            <person name="Bonometti L."/>
            <person name="Westerberg I."/>
            <person name="Brannstrom I.O."/>
            <person name="Guillou S."/>
            <person name="Cros-Aarteil S."/>
            <person name="Calhoun S."/>
            <person name="Haridas S."/>
            <person name="Kuo A."/>
            <person name="Mondo S."/>
            <person name="Pangilinan J."/>
            <person name="Riley R."/>
            <person name="LaButti K."/>
            <person name="Andreopoulos B."/>
            <person name="Lipzen A."/>
            <person name="Chen C."/>
            <person name="Yanf M."/>
            <person name="Daum C."/>
            <person name="Ng V."/>
            <person name="Clum A."/>
            <person name="Steindorff A."/>
            <person name="Ohm R."/>
            <person name="Martin F."/>
            <person name="Silar P."/>
            <person name="Natvig D."/>
            <person name="Lalanne C."/>
            <person name="Gautier V."/>
            <person name="Ament-velasquez S.L."/>
            <person name="Kruys A."/>
            <person name="Hutchinson M.I."/>
            <person name="Powell A.J."/>
            <person name="Barry K."/>
            <person name="Miller A.N."/>
            <person name="Grigoriev I.V."/>
            <person name="Debuchy R."/>
            <person name="Gladieux P."/>
            <person name="Thoren M.H."/>
            <person name="Johannesson H."/>
        </authorList>
    </citation>
    <scope>NUCLEOTIDE SEQUENCE</scope>
    <source>
        <strain evidence="2">SMH3187-1</strain>
    </source>
</reference>
<sequence length="221" mass="23914">MFLSSVSSPGPSWTSGSAPRVPRKGICNGKTWTLGAMAGRERLHVKNVARPGDVKMALTFLERRSRGVGRAAQEQKSARICRRCCWLGAVLTGSDLKMLWQCPSINSPAALLIRHVPARRSLHRSLGAARGLRCPAGLQMFRARHPPLGNRRGLIGSSPIVVSGSGHGRSFSEASQVRVERALEASLLLELYDAKKKSLPFHRIAAHKKTGGGHSEGRVCV</sequence>
<organism evidence="2 3">
    <name type="scientific">Schizothecium vesticola</name>
    <dbReference type="NCBI Taxonomy" id="314040"/>
    <lineage>
        <taxon>Eukaryota</taxon>
        <taxon>Fungi</taxon>
        <taxon>Dikarya</taxon>
        <taxon>Ascomycota</taxon>
        <taxon>Pezizomycotina</taxon>
        <taxon>Sordariomycetes</taxon>
        <taxon>Sordariomycetidae</taxon>
        <taxon>Sordariales</taxon>
        <taxon>Schizotheciaceae</taxon>
        <taxon>Schizothecium</taxon>
    </lineage>
</organism>
<keyword evidence="3" id="KW-1185">Reference proteome</keyword>
<proteinExistence type="predicted"/>
<evidence type="ECO:0000256" key="1">
    <source>
        <dbReference type="SAM" id="MobiDB-lite"/>
    </source>
</evidence>
<feature type="compositionally biased region" description="Low complexity" evidence="1">
    <location>
        <begin position="1"/>
        <end position="17"/>
    </location>
</feature>
<protein>
    <submittedName>
        <fullName evidence="2">Uncharacterized protein</fullName>
    </submittedName>
</protein>
<gene>
    <name evidence="2" type="ORF">B0T18DRAFT_152059</name>
</gene>